<dbReference type="EMBL" id="NOKA02000005">
    <property type="protein sequence ID" value="RDY32221.1"/>
    <property type="molecule type" value="Genomic_DNA"/>
</dbReference>
<dbReference type="Proteomes" id="UP000216411">
    <property type="component" value="Unassembled WGS sequence"/>
</dbReference>
<organism evidence="2 3">
    <name type="scientific">Lachnotalea glycerini</name>
    <dbReference type="NCBI Taxonomy" id="1763509"/>
    <lineage>
        <taxon>Bacteria</taxon>
        <taxon>Bacillati</taxon>
        <taxon>Bacillota</taxon>
        <taxon>Clostridia</taxon>
        <taxon>Lachnospirales</taxon>
        <taxon>Lachnospiraceae</taxon>
        <taxon>Lachnotalea</taxon>
    </lineage>
</organism>
<sequence>MGNGIVNYALAQPYASPNTFFNMNNQFDLFGKTVILVGTTSTSYPRIMDEPMIAEPKPKVTKESLWGKIAVGLAVVACVACVAAYAASVAFTGGATAAFAPYIVGGMAACVGTYAVMNQANEDIENQEESSYWTYMWEGAKGAYTGAEIGFAVVSVLEIGAGIWQCLKGGGGKLGTLAAKSKSTVSREVSLEGESQADILANNRMQGRLFEQQEFAKFSSQSSNAVEQVTVKTSSGVKTRVDAIGLDSNGNVLINEFKSSVTAPLTNNQKIAFPEIMESGGTVVGKGKGIFTGGYQIPSGTEVKIIRP</sequence>
<reference evidence="2 3" key="1">
    <citation type="journal article" date="2017" name="Genome Announc.">
        <title>Draft Genome Sequence of a Sporulating and Motile Strain of Lachnotalea glycerini Isolated from Water in Quebec City, Canada.</title>
        <authorList>
            <person name="Maheux A.F."/>
            <person name="Boudreau D.K."/>
            <person name="Berube E."/>
            <person name="Boissinot M."/>
            <person name="Raymond F."/>
            <person name="Brodeur S."/>
            <person name="Corbeil J."/>
            <person name="Isabel S."/>
            <person name="Omar R.F."/>
            <person name="Bergeron M.G."/>
        </authorList>
    </citation>
    <scope>NUCLEOTIDE SEQUENCE [LARGE SCALE GENOMIC DNA]</scope>
    <source>
        <strain evidence="2 3">CCRI-19302</strain>
    </source>
</reference>
<dbReference type="RefSeq" id="WP_094376843.1">
    <property type="nucleotide sequence ID" value="NZ_NOKA02000005.1"/>
</dbReference>
<feature type="transmembrane region" description="Helical" evidence="1">
    <location>
        <begin position="99"/>
        <end position="117"/>
    </location>
</feature>
<accession>A0A371JHJ9</accession>
<dbReference type="AlphaFoldDB" id="A0A371JHJ9"/>
<evidence type="ECO:0000313" key="3">
    <source>
        <dbReference type="Proteomes" id="UP000216411"/>
    </source>
</evidence>
<evidence type="ECO:0000256" key="1">
    <source>
        <dbReference type="SAM" id="Phobius"/>
    </source>
</evidence>
<name>A0A371JHJ9_9FIRM</name>
<dbReference type="OrthoDB" id="2067488at2"/>
<feature type="transmembrane region" description="Helical" evidence="1">
    <location>
        <begin position="65"/>
        <end position="87"/>
    </location>
</feature>
<keyword evidence="1" id="KW-0812">Transmembrane</keyword>
<keyword evidence="3" id="KW-1185">Reference proteome</keyword>
<protein>
    <submittedName>
        <fullName evidence="2">Uncharacterized protein</fullName>
    </submittedName>
</protein>
<keyword evidence="1" id="KW-1133">Transmembrane helix</keyword>
<gene>
    <name evidence="2" type="ORF">CG710_005950</name>
</gene>
<comment type="caution">
    <text evidence="2">The sequence shown here is derived from an EMBL/GenBank/DDBJ whole genome shotgun (WGS) entry which is preliminary data.</text>
</comment>
<keyword evidence="1" id="KW-0472">Membrane</keyword>
<proteinExistence type="predicted"/>
<evidence type="ECO:0000313" key="2">
    <source>
        <dbReference type="EMBL" id="RDY32221.1"/>
    </source>
</evidence>